<evidence type="ECO:0000259" key="1">
    <source>
        <dbReference type="Pfam" id="PF08885"/>
    </source>
</evidence>
<evidence type="ECO:0000313" key="4">
    <source>
        <dbReference type="Proteomes" id="UP000628109"/>
    </source>
</evidence>
<organism evidence="3 4">
    <name type="scientific">Sphingobium fuliginis (strain ATCC 27551)</name>
    <dbReference type="NCBI Taxonomy" id="336203"/>
    <lineage>
        <taxon>Bacteria</taxon>
        <taxon>Pseudomonadati</taxon>
        <taxon>Pseudomonadota</taxon>
        <taxon>Alphaproteobacteria</taxon>
        <taxon>Sphingomonadales</taxon>
        <taxon>Sphingomonadaceae</taxon>
        <taxon>Sphingobium</taxon>
    </lineage>
</organism>
<dbReference type="RefSeq" id="WP_130029815.1">
    <property type="nucleotide sequence ID" value="NZ_BMDU01000001.1"/>
</dbReference>
<protein>
    <recommendedName>
        <fullName evidence="5">GSCFA domain-containing protein</fullName>
    </recommendedName>
</protein>
<evidence type="ECO:0000313" key="3">
    <source>
        <dbReference type="EMBL" id="GFZ77825.1"/>
    </source>
</evidence>
<evidence type="ECO:0000259" key="2">
    <source>
        <dbReference type="Pfam" id="PF18588"/>
    </source>
</evidence>
<comment type="caution">
    <text evidence="3">The sequence shown here is derived from an EMBL/GenBank/DDBJ whole genome shotgun (WGS) entry which is preliminary data.</text>
</comment>
<dbReference type="Gene3D" id="3.40.50.12080">
    <property type="match status" value="1"/>
</dbReference>
<dbReference type="Pfam" id="PF08885">
    <property type="entry name" value="GSCFA"/>
    <property type="match status" value="1"/>
</dbReference>
<dbReference type="InterPro" id="IPR014982">
    <property type="entry name" value="GSCFA"/>
</dbReference>
<name>A0ABQ1EMG3_SPHSA</name>
<sequence length="652" mass="73753">MRLSIIANCQKDSLATCIAALNHGFEIDHYMIHEVMANPTQLRAILENSAFIFSHLQLRSMVPAELAHKVTYFPNITFSAYHPDLTFVRGRNLGGDIETLLGPLYIYNSALAVFGYREGIPLDEIVTFYNADVYARLGYFDQWQDSRRQLLSEGDACQMPLGGLLEKWSRGKAFMYSSNHPTLAVMEDIARELLQRVGMFYFAESKHEYLVDPLKAQPIWPIYPEIAERLGLRGSTAFKINDPHGTLELRDFVRASYDTFANYDRETLESLNVDISGFAEKLGLRSSAPKVPAVGNPYAGADKVQFWKNSVARPQPEDMDPVVGPKFLIMPQDKVATAGSCFAQHIARTLKASGFYYYVPESPPIGMEEEEAKACNYGVFSARFGNIYTVRQLLQLIERVEGAYCPEEAAWLAKEGHGLVDPYRPQIEPNGYADEQALHASRDVHYKAVRTMLREMDIFVFTLGLTEGWRSRSDGAVFPLAPGVAGGIMDETRYEFINFDVDSIRQDLHEVIAHLKRLNPACRIILTVSPVPLIATFEHRHALVSTTYSKAVLRVVADEMWRKYDHVDYFPSYEIITGSYSRGAYFADDLREVREEGVAHVMRTFMRHYAQTNEVPAQLSSEREERAEGKQSQASRSALFDIVCDEEAIAKF</sequence>
<gene>
    <name evidence="3" type="ORF">GCM10019071_02850</name>
</gene>
<dbReference type="EMBL" id="BMDU01000001">
    <property type="protein sequence ID" value="GFZ77825.1"/>
    <property type="molecule type" value="Genomic_DNA"/>
</dbReference>
<proteinExistence type="predicted"/>
<feature type="domain" description="GSCFA" evidence="1">
    <location>
        <begin position="334"/>
        <end position="605"/>
    </location>
</feature>
<reference evidence="4" key="1">
    <citation type="journal article" date="2019" name="Int. J. Syst. Evol. Microbiol.">
        <title>The Global Catalogue of Microorganisms (GCM) 10K type strain sequencing project: providing services to taxonomists for standard genome sequencing and annotation.</title>
        <authorList>
            <consortium name="The Broad Institute Genomics Platform"/>
            <consortium name="The Broad Institute Genome Sequencing Center for Infectious Disease"/>
            <person name="Wu L."/>
            <person name="Ma J."/>
        </authorList>
    </citation>
    <scope>NUCLEOTIDE SEQUENCE [LARGE SCALE GENOMIC DNA]</scope>
    <source>
        <strain evidence="4">CCM 7327</strain>
    </source>
</reference>
<dbReference type="Proteomes" id="UP000628109">
    <property type="component" value="Unassembled WGS sequence"/>
</dbReference>
<keyword evidence="4" id="KW-1185">Reference proteome</keyword>
<evidence type="ECO:0008006" key="5">
    <source>
        <dbReference type="Google" id="ProtNLM"/>
    </source>
</evidence>
<accession>A0ABQ1EMG3</accession>
<dbReference type="InterPro" id="IPR041307">
    <property type="entry name" value="WcbI"/>
</dbReference>
<dbReference type="Pfam" id="PF18588">
    <property type="entry name" value="WcbI"/>
    <property type="match status" value="1"/>
</dbReference>
<feature type="domain" description="Polysaccharide biosynthesis enzyme WcbI" evidence="2">
    <location>
        <begin position="4"/>
        <end position="199"/>
    </location>
</feature>